<feature type="region of interest" description="Disordered" evidence="1">
    <location>
        <begin position="526"/>
        <end position="553"/>
    </location>
</feature>
<keyword evidence="3" id="KW-1185">Reference proteome</keyword>
<protein>
    <recommendedName>
        <fullName evidence="4">Glycoside hydrolase</fullName>
    </recommendedName>
</protein>
<accession>A0ABN5M4W6</accession>
<sequence length="553" mass="61591">MNARSFLHEAPMTLPGTLTNPPLAVGLAGLLDWSTAQPLLDHFKLARPWTGTVGGRFGALSFDDLRAQGVIDPQGWPLAVPEGVEAVSTVLLTELHAGAQDLAGRYLLTWQGEGEIALKGATAQAPQDGGIAFDFRPDPQRALGLDITRITRGPIRDIRVVQLDNLSRHRDGQLFRREWLDRVRNYRLLRFMDWMFTNNSVQAEWADRPRLEDAFYTWRGAPVEVMVAALNEVGADGWFCVPHLASADWLRRFATVVRDGLNPGLRAWYEYSNEMWNMQFGQTQWAIEQARGLWPAQGDGFMQLYAARSVAMAEELDRIHAADPGRCVKVISTHTHWLGLEGAALDAPDWRADHPLKPPPYRHFDAYAVSGYFDGGIDRAENVPAIRALLERGEAAARTALRDQMLHGGWPESGRTIASLRQTWDYHAEIARRRGLALVMYEGGSHITPPAPALADPALAEFYQRFNYSAEMGQVYTAALDEWAAAGGSQFNQFVESDRPSPFGYWGLQRHLGDENPRWAAVDTWNRGHQGQDDRGGSDFVGGYEMDNNSSGG</sequence>
<evidence type="ECO:0000313" key="2">
    <source>
        <dbReference type="EMBL" id="AWX92936.1"/>
    </source>
</evidence>
<dbReference type="EMBL" id="CP030239">
    <property type="protein sequence ID" value="AWX92936.1"/>
    <property type="molecule type" value="Genomic_DNA"/>
</dbReference>
<gene>
    <name evidence="2" type="ORF">DPM13_06655</name>
</gene>
<evidence type="ECO:0000313" key="3">
    <source>
        <dbReference type="Proteomes" id="UP000249922"/>
    </source>
</evidence>
<evidence type="ECO:0008006" key="4">
    <source>
        <dbReference type="Google" id="ProtNLM"/>
    </source>
</evidence>
<proteinExistence type="predicted"/>
<organism evidence="2 3">
    <name type="scientific">Paracoccus mutanolyticus</name>
    <dbReference type="NCBI Taxonomy" id="1499308"/>
    <lineage>
        <taxon>Bacteria</taxon>
        <taxon>Pseudomonadati</taxon>
        <taxon>Pseudomonadota</taxon>
        <taxon>Alphaproteobacteria</taxon>
        <taxon>Rhodobacterales</taxon>
        <taxon>Paracoccaceae</taxon>
        <taxon>Paracoccus</taxon>
    </lineage>
</organism>
<reference evidence="2 3" key="1">
    <citation type="submission" date="2018-06" db="EMBL/GenBank/DDBJ databases">
        <title>Complete genome sequence of Paracoccus mutanolyticus strain RSP-02 isolated from cellulosic waste.</title>
        <authorList>
            <person name="Amrutha R.N."/>
            <person name="Shrivastav A."/>
            <person name="Buddana S.K."/>
            <person name="Deshpande U."/>
            <person name="Prakasham R.S."/>
        </authorList>
    </citation>
    <scope>NUCLEOTIDE SEQUENCE [LARGE SCALE GENOMIC DNA]</scope>
    <source>
        <strain evidence="2 3">RSP-02</strain>
    </source>
</reference>
<dbReference type="Proteomes" id="UP000249922">
    <property type="component" value="Chromosome"/>
</dbReference>
<evidence type="ECO:0000256" key="1">
    <source>
        <dbReference type="SAM" id="MobiDB-lite"/>
    </source>
</evidence>
<name>A0ABN5M4W6_9RHOB</name>